<feature type="transmembrane region" description="Helical" evidence="1">
    <location>
        <begin position="203"/>
        <end position="223"/>
    </location>
</feature>
<gene>
    <name evidence="2" type="ORF">HAKA00212_LOCUS25662</name>
</gene>
<reference evidence="2" key="1">
    <citation type="submission" date="2021-01" db="EMBL/GenBank/DDBJ databases">
        <authorList>
            <person name="Corre E."/>
            <person name="Pelletier E."/>
            <person name="Niang G."/>
            <person name="Scheremetjew M."/>
            <person name="Finn R."/>
            <person name="Kale V."/>
            <person name="Holt S."/>
            <person name="Cochrane G."/>
            <person name="Meng A."/>
            <person name="Brown T."/>
            <person name="Cohen L."/>
        </authorList>
    </citation>
    <scope>NUCLEOTIDE SEQUENCE</scope>
    <source>
        <strain evidence="2">CCMP3107</strain>
    </source>
</reference>
<keyword evidence="1" id="KW-0812">Transmembrane</keyword>
<feature type="transmembrane region" description="Helical" evidence="1">
    <location>
        <begin position="126"/>
        <end position="147"/>
    </location>
</feature>
<dbReference type="EMBL" id="HBIU01059117">
    <property type="protein sequence ID" value="CAE0652067.1"/>
    <property type="molecule type" value="Transcribed_RNA"/>
</dbReference>
<feature type="transmembrane region" description="Helical" evidence="1">
    <location>
        <begin position="230"/>
        <end position="247"/>
    </location>
</feature>
<evidence type="ECO:0000313" key="2">
    <source>
        <dbReference type="EMBL" id="CAE0652067.1"/>
    </source>
</evidence>
<feature type="transmembrane region" description="Helical" evidence="1">
    <location>
        <begin position="159"/>
        <end position="183"/>
    </location>
</feature>
<proteinExistence type="predicted"/>
<feature type="transmembrane region" description="Helical" evidence="1">
    <location>
        <begin position="93"/>
        <end position="114"/>
    </location>
</feature>
<feature type="transmembrane region" description="Helical" evidence="1">
    <location>
        <begin position="253"/>
        <end position="271"/>
    </location>
</feature>
<keyword evidence="1" id="KW-0472">Membrane</keyword>
<name>A0A6S9EIG4_HETAK</name>
<protein>
    <submittedName>
        <fullName evidence="2">Uncharacterized protein</fullName>
    </submittedName>
</protein>
<keyword evidence="1" id="KW-1133">Transmembrane helix</keyword>
<organism evidence="2">
    <name type="scientific">Heterosigma akashiwo</name>
    <name type="common">Chromophytic alga</name>
    <name type="synonym">Heterosigma carterae</name>
    <dbReference type="NCBI Taxonomy" id="2829"/>
    <lineage>
        <taxon>Eukaryota</taxon>
        <taxon>Sar</taxon>
        <taxon>Stramenopiles</taxon>
        <taxon>Ochrophyta</taxon>
        <taxon>Raphidophyceae</taxon>
        <taxon>Chattonellales</taxon>
        <taxon>Chattonellaceae</taxon>
        <taxon>Heterosigma</taxon>
    </lineage>
</organism>
<sequence>MVPFQSGFSGRPISNGVRYSMMQTSIDRNTARPCGPAHSAYLSPYSAANTMAYTGTTFFPSRESNILLCSRGGGSSFGEDSPTKIARNKVNGILVCLIVCTLTISNVAIVSGVYDDQTTKPSNVQLLKVAAVPGLYSALASFAVFKAYQGKNLARWGSWWWWCLFLALPSWLGASFVLAVKLFLNENSFVLMENSELFSTKPWILTIPVYIVFVVIEIVLAVAITCAYGIMMFSVGAFVVGFLGIFKKIGGKVGRAVSIVGMGFGALLAFFSDRPFFKRG</sequence>
<accession>A0A6S9EIG4</accession>
<evidence type="ECO:0000256" key="1">
    <source>
        <dbReference type="SAM" id="Phobius"/>
    </source>
</evidence>
<dbReference type="AlphaFoldDB" id="A0A6S9EIG4"/>